<evidence type="ECO:0000256" key="1">
    <source>
        <dbReference type="ARBA" id="ARBA00022723"/>
    </source>
</evidence>
<dbReference type="SUPFAM" id="SSF48056">
    <property type="entry name" value="Di-copper centre-containing domain"/>
    <property type="match status" value="1"/>
</dbReference>
<dbReference type="EMBL" id="MN740046">
    <property type="protein sequence ID" value="QHT85810.1"/>
    <property type="molecule type" value="Genomic_DNA"/>
</dbReference>
<reference evidence="3" key="1">
    <citation type="journal article" date="2020" name="Nature">
        <title>Giant virus diversity and host interactions through global metagenomics.</title>
        <authorList>
            <person name="Schulz F."/>
            <person name="Roux S."/>
            <person name="Paez-Espino D."/>
            <person name="Jungbluth S."/>
            <person name="Walsh D.A."/>
            <person name="Denef V.J."/>
            <person name="McMahon K.D."/>
            <person name="Konstantinidis K.T."/>
            <person name="Eloe-Fadrosh E.A."/>
            <person name="Kyrpides N.C."/>
            <person name="Woyke T."/>
        </authorList>
    </citation>
    <scope>NUCLEOTIDE SEQUENCE</scope>
    <source>
        <strain evidence="3">GVMAG-M-3300023184-182</strain>
    </source>
</reference>
<accession>A0A6C0HZK6</accession>
<evidence type="ECO:0000313" key="3">
    <source>
        <dbReference type="EMBL" id="QHT85810.1"/>
    </source>
</evidence>
<dbReference type="PRINTS" id="PR00092">
    <property type="entry name" value="TYROSINASE"/>
</dbReference>
<evidence type="ECO:0000259" key="2">
    <source>
        <dbReference type="PROSITE" id="PS00498"/>
    </source>
</evidence>
<dbReference type="GO" id="GO:0016491">
    <property type="term" value="F:oxidoreductase activity"/>
    <property type="evidence" value="ECO:0007669"/>
    <property type="project" value="InterPro"/>
</dbReference>
<proteinExistence type="predicted"/>
<dbReference type="AlphaFoldDB" id="A0A6C0HZK6"/>
<dbReference type="Pfam" id="PF00264">
    <property type="entry name" value="Tyrosinase"/>
    <property type="match status" value="1"/>
</dbReference>
<organism evidence="3">
    <name type="scientific">viral metagenome</name>
    <dbReference type="NCBI Taxonomy" id="1070528"/>
    <lineage>
        <taxon>unclassified sequences</taxon>
        <taxon>metagenomes</taxon>
        <taxon>organismal metagenomes</taxon>
    </lineage>
</organism>
<dbReference type="InterPro" id="IPR008922">
    <property type="entry name" value="Di-copper_centre_dom_sf"/>
</dbReference>
<dbReference type="InterPro" id="IPR002227">
    <property type="entry name" value="Tyrosinase_Cu-bd"/>
</dbReference>
<dbReference type="PROSITE" id="PS00498">
    <property type="entry name" value="TYROSINASE_2"/>
    <property type="match status" value="1"/>
</dbReference>
<protein>
    <recommendedName>
        <fullName evidence="2">Tyrosinase copper-binding domain-containing protein</fullName>
    </recommendedName>
</protein>
<dbReference type="Gene3D" id="1.10.1280.10">
    <property type="entry name" value="Di-copper center containing domain from catechol oxidase"/>
    <property type="match status" value="1"/>
</dbReference>
<sequence length="461" mass="53833">MQETKLHINIDTTPKKYIRQNIVTLRKENPREFGRFIMALKNLEDSDEWSRICGIHGNTFKPNDPEVLCPTDPTIVSQLAKTGEPFYCAHSVEPFITWHVPYLHEFEKLLNIFNYSKNQSYLALPYFDICEQNVDYSFMNCAEITVLFDDDEKITVRNPLASATYWPKGVKTPIQRNGFLKAETEQQKKQINTIRRQLYNTLHAKTYEEFSSQVVSSEKTYKPYGYVPLETPHNAIHDIIGGEGGNMSDISISAFDPIFWLHHCNMDRFFYNWLKYVHEHSSYNDIFSTNSWNATLAPFTNSYNTFGWQNDTANFLKLKTVIMSVGDYEYGYDAILLHDEETEHAYIEILDIPIPDESMTIYAYLFPKHEVLTEKNKEKWYAGSVSWFGINRIGTYCERCNRVRTNLKIDILDFYKQHVSTIKKYYIWIEGHGKLIKTADGSYKIYGMGQILKDGDIYITV</sequence>
<name>A0A6C0HZK6_9ZZZZ</name>
<dbReference type="InterPro" id="IPR050316">
    <property type="entry name" value="Tyrosinase/Hemocyanin"/>
</dbReference>
<dbReference type="PANTHER" id="PTHR11474">
    <property type="entry name" value="TYROSINASE FAMILY MEMBER"/>
    <property type="match status" value="1"/>
</dbReference>
<feature type="domain" description="Tyrosinase copper-binding" evidence="2">
    <location>
        <begin position="256"/>
        <end position="267"/>
    </location>
</feature>
<dbReference type="GO" id="GO:0046872">
    <property type="term" value="F:metal ion binding"/>
    <property type="evidence" value="ECO:0007669"/>
    <property type="project" value="UniProtKB-KW"/>
</dbReference>
<keyword evidence="1" id="KW-0479">Metal-binding</keyword>